<evidence type="ECO:0000256" key="3">
    <source>
        <dbReference type="ARBA" id="ARBA00022722"/>
    </source>
</evidence>
<dbReference type="NCBIfam" id="TIGR00250">
    <property type="entry name" value="RNAse_H_YqgF"/>
    <property type="match status" value="1"/>
</dbReference>
<protein>
    <recommendedName>
        <fullName evidence="5">Putative pre-16S rRNA nuclease</fullName>
        <ecNumber evidence="5">3.1.-.-</ecNumber>
    </recommendedName>
</protein>
<keyword evidence="4 5" id="KW-0378">Hydrolase</keyword>
<comment type="function">
    <text evidence="5">Could be a nuclease involved in processing of the 5'-end of pre-16S rRNA.</text>
</comment>
<dbReference type="STRING" id="1797985.A2Y83_04740"/>
<evidence type="ECO:0000313" key="7">
    <source>
        <dbReference type="EMBL" id="OGF20429.1"/>
    </source>
</evidence>
<dbReference type="AlphaFoldDB" id="A0A1F5S176"/>
<evidence type="ECO:0000259" key="6">
    <source>
        <dbReference type="SMART" id="SM00732"/>
    </source>
</evidence>
<evidence type="ECO:0000256" key="2">
    <source>
        <dbReference type="ARBA" id="ARBA00022517"/>
    </source>
</evidence>
<proteinExistence type="inferred from homology"/>
<feature type="domain" description="YqgF/RNase H-like" evidence="6">
    <location>
        <begin position="1"/>
        <end position="101"/>
    </location>
</feature>
<organism evidence="7 8">
    <name type="scientific">Candidatus Falkowbacteria bacterium RBG_13_39_14</name>
    <dbReference type="NCBI Taxonomy" id="1797985"/>
    <lineage>
        <taxon>Bacteria</taxon>
        <taxon>Candidatus Falkowiibacteriota</taxon>
    </lineage>
</organism>
<dbReference type="GO" id="GO:0000967">
    <property type="term" value="P:rRNA 5'-end processing"/>
    <property type="evidence" value="ECO:0007669"/>
    <property type="project" value="UniProtKB-UniRule"/>
</dbReference>
<dbReference type="EC" id="3.1.-.-" evidence="5"/>
<dbReference type="InterPro" id="IPR005227">
    <property type="entry name" value="YqgF"/>
</dbReference>
<evidence type="ECO:0000256" key="4">
    <source>
        <dbReference type="ARBA" id="ARBA00022801"/>
    </source>
</evidence>
<dbReference type="GO" id="GO:0016788">
    <property type="term" value="F:hydrolase activity, acting on ester bonds"/>
    <property type="evidence" value="ECO:0007669"/>
    <property type="project" value="UniProtKB-UniRule"/>
</dbReference>
<accession>A0A1F5S176</accession>
<dbReference type="Pfam" id="PF03652">
    <property type="entry name" value="RuvX"/>
    <property type="match status" value="1"/>
</dbReference>
<comment type="caution">
    <text evidence="7">The sequence shown here is derived from an EMBL/GenBank/DDBJ whole genome shotgun (WGS) entry which is preliminary data.</text>
</comment>
<keyword evidence="3 5" id="KW-0540">Nuclease</keyword>
<dbReference type="InterPro" id="IPR037027">
    <property type="entry name" value="YqgF/RNaseH-like_dom_sf"/>
</dbReference>
<reference evidence="7 8" key="1">
    <citation type="journal article" date="2016" name="Nat. Commun.">
        <title>Thousands of microbial genomes shed light on interconnected biogeochemical processes in an aquifer system.</title>
        <authorList>
            <person name="Anantharaman K."/>
            <person name="Brown C.T."/>
            <person name="Hug L.A."/>
            <person name="Sharon I."/>
            <person name="Castelle C.J."/>
            <person name="Probst A.J."/>
            <person name="Thomas B.C."/>
            <person name="Singh A."/>
            <person name="Wilkins M.J."/>
            <person name="Karaoz U."/>
            <person name="Brodie E.L."/>
            <person name="Williams K.H."/>
            <person name="Hubbard S.S."/>
            <person name="Banfield J.F."/>
        </authorList>
    </citation>
    <scope>NUCLEOTIDE SEQUENCE [LARGE SCALE GENOMIC DNA]</scope>
</reference>
<dbReference type="Gene3D" id="3.30.420.140">
    <property type="entry name" value="YqgF/RNase H-like domain"/>
    <property type="match status" value="1"/>
</dbReference>
<dbReference type="EMBL" id="MFFS01000084">
    <property type="protein sequence ID" value="OGF20429.1"/>
    <property type="molecule type" value="Genomic_DNA"/>
</dbReference>
<dbReference type="HAMAP" id="MF_00651">
    <property type="entry name" value="Nuclease_YqgF"/>
    <property type="match status" value="1"/>
</dbReference>
<dbReference type="GO" id="GO:0004518">
    <property type="term" value="F:nuclease activity"/>
    <property type="evidence" value="ECO:0007669"/>
    <property type="project" value="UniProtKB-KW"/>
</dbReference>
<keyword evidence="1 5" id="KW-0963">Cytoplasm</keyword>
<comment type="subcellular location">
    <subcellularLocation>
        <location evidence="5">Cytoplasm</location>
    </subcellularLocation>
</comment>
<dbReference type="InterPro" id="IPR006641">
    <property type="entry name" value="YqgF/RNaseH-like_dom"/>
</dbReference>
<gene>
    <name evidence="7" type="ORF">A2Y83_04740</name>
</gene>
<comment type="similarity">
    <text evidence="5">Belongs to the YqgF HJR family.</text>
</comment>
<sequence>MKLLSIDYGAKRIGLAVGEIENHIVVPYGLIENKGRDFVFREINSICAEERIDKIIIGMPSHGEIRSKQAELTKDFAQFLKSRIEDVEVLVFDESFTSKIADQDMRYKDLMKDKKKGWRDMLAAAEILRGYMDKNL</sequence>
<evidence type="ECO:0000313" key="8">
    <source>
        <dbReference type="Proteomes" id="UP000178323"/>
    </source>
</evidence>
<evidence type="ECO:0000256" key="1">
    <source>
        <dbReference type="ARBA" id="ARBA00022490"/>
    </source>
</evidence>
<dbReference type="SUPFAM" id="SSF53098">
    <property type="entry name" value="Ribonuclease H-like"/>
    <property type="match status" value="1"/>
</dbReference>
<evidence type="ECO:0000256" key="5">
    <source>
        <dbReference type="HAMAP-Rule" id="MF_00651"/>
    </source>
</evidence>
<dbReference type="CDD" id="cd16964">
    <property type="entry name" value="YqgF"/>
    <property type="match status" value="1"/>
</dbReference>
<dbReference type="PANTHER" id="PTHR33317">
    <property type="entry name" value="POLYNUCLEOTIDYL TRANSFERASE, RIBONUCLEASE H-LIKE SUPERFAMILY PROTEIN"/>
    <property type="match status" value="1"/>
</dbReference>
<name>A0A1F5S176_9BACT</name>
<dbReference type="SMART" id="SM00732">
    <property type="entry name" value="YqgFc"/>
    <property type="match status" value="1"/>
</dbReference>
<dbReference type="PANTHER" id="PTHR33317:SF4">
    <property type="entry name" value="POLYNUCLEOTIDYL TRANSFERASE, RIBONUCLEASE H-LIKE SUPERFAMILY PROTEIN"/>
    <property type="match status" value="1"/>
</dbReference>
<keyword evidence="2 5" id="KW-0690">Ribosome biogenesis</keyword>
<dbReference type="Proteomes" id="UP000178323">
    <property type="component" value="Unassembled WGS sequence"/>
</dbReference>
<dbReference type="GO" id="GO:0005829">
    <property type="term" value="C:cytosol"/>
    <property type="evidence" value="ECO:0007669"/>
    <property type="project" value="TreeGrafter"/>
</dbReference>
<dbReference type="InterPro" id="IPR012337">
    <property type="entry name" value="RNaseH-like_sf"/>
</dbReference>